<dbReference type="PROSITE" id="PS01331">
    <property type="entry name" value="THYMIDYLATE_KINASE"/>
    <property type="match status" value="1"/>
</dbReference>
<dbReference type="Proteomes" id="UP000244240">
    <property type="component" value="Unassembled WGS sequence"/>
</dbReference>
<comment type="caution">
    <text evidence="13">The sequence shown here is derived from an EMBL/GenBank/DDBJ whole genome shotgun (WGS) entry which is preliminary data.</text>
</comment>
<evidence type="ECO:0000256" key="10">
    <source>
        <dbReference type="ARBA" id="ARBA00057735"/>
    </source>
</evidence>
<feature type="domain" description="Thymidylate kinase-like" evidence="12">
    <location>
        <begin position="8"/>
        <end position="198"/>
    </location>
</feature>
<dbReference type="OrthoDB" id="9774907at2"/>
<evidence type="ECO:0000256" key="2">
    <source>
        <dbReference type="ARBA" id="ARBA00012980"/>
    </source>
</evidence>
<evidence type="ECO:0000256" key="1">
    <source>
        <dbReference type="ARBA" id="ARBA00009776"/>
    </source>
</evidence>
<dbReference type="NCBIfam" id="TIGR00041">
    <property type="entry name" value="DTMP_kinase"/>
    <property type="match status" value="1"/>
</dbReference>
<dbReference type="SUPFAM" id="SSF52540">
    <property type="entry name" value="P-loop containing nucleoside triphosphate hydrolases"/>
    <property type="match status" value="1"/>
</dbReference>
<organism evidence="13 14">
    <name type="scientific">Melghirimyces profundicolus</name>
    <dbReference type="NCBI Taxonomy" id="1242148"/>
    <lineage>
        <taxon>Bacteria</taxon>
        <taxon>Bacillati</taxon>
        <taxon>Bacillota</taxon>
        <taxon>Bacilli</taxon>
        <taxon>Bacillales</taxon>
        <taxon>Thermoactinomycetaceae</taxon>
        <taxon>Melghirimyces</taxon>
    </lineage>
</organism>
<evidence type="ECO:0000256" key="9">
    <source>
        <dbReference type="ARBA" id="ARBA00048743"/>
    </source>
</evidence>
<dbReference type="Gene3D" id="3.40.50.300">
    <property type="entry name" value="P-loop containing nucleotide triphosphate hydrolases"/>
    <property type="match status" value="1"/>
</dbReference>
<sequence length="217" mass="24685">MKGWFITLEGPEGAGKSTQIARLRDYLLRRGIPVVLTREPGGTAVGDRIREILLDPRVSEMALSTEVLLYAASRAQLVEEVIRPSLNEAKTVLCDRYVDSSIVYQAFGGNAKRNEVVEVNRMATGGLMPDRTYLLDLSPEEGDKRLKGRDRRKDRMELKGKEFHRKVREGFIRLAEEEPERFCLVNAALSPDEVSDYIIRDLENHIFKSRGREDHKG</sequence>
<dbReference type="GO" id="GO:0005829">
    <property type="term" value="C:cytosol"/>
    <property type="evidence" value="ECO:0007669"/>
    <property type="project" value="TreeGrafter"/>
</dbReference>
<dbReference type="PANTHER" id="PTHR10344:SF4">
    <property type="entry name" value="UMP-CMP KINASE 2, MITOCHONDRIAL"/>
    <property type="match status" value="1"/>
</dbReference>
<dbReference type="InterPro" id="IPR039430">
    <property type="entry name" value="Thymidylate_kin-like_dom"/>
</dbReference>
<evidence type="ECO:0000256" key="6">
    <source>
        <dbReference type="ARBA" id="ARBA00022741"/>
    </source>
</evidence>
<accession>A0A2T6BGP5</accession>
<dbReference type="PANTHER" id="PTHR10344">
    <property type="entry name" value="THYMIDYLATE KINASE"/>
    <property type="match status" value="1"/>
</dbReference>
<name>A0A2T6BGP5_9BACL</name>
<dbReference type="EC" id="2.7.4.9" evidence="2 11"/>
<dbReference type="EMBL" id="QBKR01000020">
    <property type="protein sequence ID" value="PTX55211.1"/>
    <property type="molecule type" value="Genomic_DNA"/>
</dbReference>
<keyword evidence="4 11" id="KW-0808">Transferase</keyword>
<comment type="catalytic activity">
    <reaction evidence="9 11">
        <text>dTMP + ATP = dTDP + ADP</text>
        <dbReference type="Rhea" id="RHEA:13517"/>
        <dbReference type="ChEBI" id="CHEBI:30616"/>
        <dbReference type="ChEBI" id="CHEBI:58369"/>
        <dbReference type="ChEBI" id="CHEBI:63528"/>
        <dbReference type="ChEBI" id="CHEBI:456216"/>
        <dbReference type="EC" id="2.7.4.9"/>
    </reaction>
</comment>
<dbReference type="FunFam" id="3.40.50.300:FF:000225">
    <property type="entry name" value="Thymidylate kinase"/>
    <property type="match status" value="1"/>
</dbReference>
<dbReference type="GO" id="GO:0006227">
    <property type="term" value="P:dUDP biosynthetic process"/>
    <property type="evidence" value="ECO:0007669"/>
    <property type="project" value="TreeGrafter"/>
</dbReference>
<evidence type="ECO:0000256" key="11">
    <source>
        <dbReference type="HAMAP-Rule" id="MF_00165"/>
    </source>
</evidence>
<dbReference type="InterPro" id="IPR027417">
    <property type="entry name" value="P-loop_NTPase"/>
</dbReference>
<dbReference type="InterPro" id="IPR018095">
    <property type="entry name" value="Thymidylate_kin_CS"/>
</dbReference>
<evidence type="ECO:0000313" key="14">
    <source>
        <dbReference type="Proteomes" id="UP000244240"/>
    </source>
</evidence>
<evidence type="ECO:0000256" key="7">
    <source>
        <dbReference type="ARBA" id="ARBA00022777"/>
    </source>
</evidence>
<evidence type="ECO:0000256" key="5">
    <source>
        <dbReference type="ARBA" id="ARBA00022727"/>
    </source>
</evidence>
<dbReference type="InterPro" id="IPR018094">
    <property type="entry name" value="Thymidylate_kinase"/>
</dbReference>
<evidence type="ECO:0000256" key="8">
    <source>
        <dbReference type="ARBA" id="ARBA00022840"/>
    </source>
</evidence>
<comment type="function">
    <text evidence="10 11">Phosphorylation of dTMP to form dTDP in both de novo and salvage pathways of dTTP synthesis.</text>
</comment>
<dbReference type="RefSeq" id="WP_108025069.1">
    <property type="nucleotide sequence ID" value="NZ_QBKR01000020.1"/>
</dbReference>
<evidence type="ECO:0000256" key="3">
    <source>
        <dbReference type="ARBA" id="ARBA00017144"/>
    </source>
</evidence>
<evidence type="ECO:0000256" key="4">
    <source>
        <dbReference type="ARBA" id="ARBA00022679"/>
    </source>
</evidence>
<gene>
    <name evidence="11" type="primary">tmk</name>
    <name evidence="13" type="ORF">C8P63_1205</name>
</gene>
<keyword evidence="5 11" id="KW-0545">Nucleotide biosynthesis</keyword>
<protein>
    <recommendedName>
        <fullName evidence="3 11">Thymidylate kinase</fullName>
        <ecNumber evidence="2 11">2.7.4.9</ecNumber>
    </recommendedName>
    <alternativeName>
        <fullName evidence="11">dTMP kinase</fullName>
    </alternativeName>
</protein>
<proteinExistence type="inferred from homology"/>
<keyword evidence="14" id="KW-1185">Reference proteome</keyword>
<dbReference type="GO" id="GO:0006235">
    <property type="term" value="P:dTTP biosynthetic process"/>
    <property type="evidence" value="ECO:0007669"/>
    <property type="project" value="UniProtKB-UniRule"/>
</dbReference>
<dbReference type="GO" id="GO:0006233">
    <property type="term" value="P:dTDP biosynthetic process"/>
    <property type="evidence" value="ECO:0007669"/>
    <property type="project" value="InterPro"/>
</dbReference>
<evidence type="ECO:0000313" key="13">
    <source>
        <dbReference type="EMBL" id="PTX55211.1"/>
    </source>
</evidence>
<dbReference type="GO" id="GO:0005524">
    <property type="term" value="F:ATP binding"/>
    <property type="evidence" value="ECO:0007669"/>
    <property type="project" value="UniProtKB-UniRule"/>
</dbReference>
<dbReference type="HAMAP" id="MF_00165">
    <property type="entry name" value="Thymidylate_kinase"/>
    <property type="match status" value="1"/>
</dbReference>
<dbReference type="Pfam" id="PF02223">
    <property type="entry name" value="Thymidylate_kin"/>
    <property type="match status" value="1"/>
</dbReference>
<reference evidence="13 14" key="1">
    <citation type="submission" date="2018-04" db="EMBL/GenBank/DDBJ databases">
        <title>Genomic Encyclopedia of Archaeal and Bacterial Type Strains, Phase II (KMG-II): from individual species to whole genera.</title>
        <authorList>
            <person name="Goeker M."/>
        </authorList>
    </citation>
    <scope>NUCLEOTIDE SEQUENCE [LARGE SCALE GENOMIC DNA]</scope>
    <source>
        <strain evidence="13 14">DSM 45787</strain>
    </source>
</reference>
<feature type="binding site" evidence="11">
    <location>
        <begin position="10"/>
        <end position="17"/>
    </location>
    <ligand>
        <name>ATP</name>
        <dbReference type="ChEBI" id="CHEBI:30616"/>
    </ligand>
</feature>
<dbReference type="AlphaFoldDB" id="A0A2T6BGP5"/>
<dbReference type="GO" id="GO:0004798">
    <property type="term" value="F:dTMP kinase activity"/>
    <property type="evidence" value="ECO:0007669"/>
    <property type="project" value="UniProtKB-UniRule"/>
</dbReference>
<keyword evidence="6 11" id="KW-0547">Nucleotide-binding</keyword>
<keyword evidence="7 11" id="KW-0418">Kinase</keyword>
<dbReference type="CDD" id="cd01672">
    <property type="entry name" value="TMPK"/>
    <property type="match status" value="1"/>
</dbReference>
<evidence type="ECO:0000259" key="12">
    <source>
        <dbReference type="Pfam" id="PF02223"/>
    </source>
</evidence>
<comment type="similarity">
    <text evidence="1 11">Belongs to the thymidylate kinase family.</text>
</comment>
<keyword evidence="8 11" id="KW-0067">ATP-binding</keyword>